<keyword evidence="3" id="KW-1185">Reference proteome</keyword>
<feature type="chain" id="PRO_5001707423" evidence="1">
    <location>
        <begin position="24"/>
        <end position="202"/>
    </location>
</feature>
<dbReference type="Proteomes" id="UP000027987">
    <property type="component" value="Chromosome"/>
</dbReference>
<evidence type="ECO:0000313" key="3">
    <source>
        <dbReference type="Proteomes" id="UP000027987"/>
    </source>
</evidence>
<dbReference type="HOGENOM" id="CLU_1445552_0_0_6"/>
<proteinExistence type="predicted"/>
<protein>
    <submittedName>
        <fullName evidence="2">Uncharacterized protein</fullName>
    </submittedName>
</protein>
<organism evidence="2 3">
    <name type="scientific">Dyella japonica A8</name>
    <dbReference type="NCBI Taxonomy" id="1217721"/>
    <lineage>
        <taxon>Bacteria</taxon>
        <taxon>Pseudomonadati</taxon>
        <taxon>Pseudomonadota</taxon>
        <taxon>Gammaproteobacteria</taxon>
        <taxon>Lysobacterales</taxon>
        <taxon>Rhodanobacteraceae</taxon>
        <taxon>Dyella</taxon>
    </lineage>
</organism>
<dbReference type="STRING" id="1217721.HY57_05590"/>
<dbReference type="PATRIC" id="fig|1217721.7.peg.1171"/>
<dbReference type="EMBL" id="CP008884">
    <property type="protein sequence ID" value="AIF46771.1"/>
    <property type="molecule type" value="Genomic_DNA"/>
</dbReference>
<reference evidence="2 3" key="1">
    <citation type="submission" date="2014-07" db="EMBL/GenBank/DDBJ databases">
        <title>Complete Genome Sequence of Dyella japonica Strain A8 Isolated from Malaysian Tropical Soil.</title>
        <authorList>
            <person name="Hui R.K.H."/>
            <person name="Chen J.-W."/>
            <person name="Chan K.-G."/>
            <person name="Leung F.C.C."/>
        </authorList>
    </citation>
    <scope>NUCLEOTIDE SEQUENCE [LARGE SCALE GENOMIC DNA]</scope>
    <source>
        <strain evidence="2 3">A8</strain>
    </source>
</reference>
<name>A0A075JXD4_9GAMM</name>
<sequence>MEAVMKRLLTLFLLGLLSVAAHAVGDDSGRGVMAYGKADRDVPGWAITTDLPDGWTRDCCMYAKAIGVNLVLYQGEWTGDPERVMVLNVWPSKLSSLEAELQDDRHHYLGRDPAAKVGAIAIDNKSMTCRGVHYEGADHKDDLVVFCDPGLATGVRLSWSMTLAHDDPRKAELIALFQRVVDQSKYLKYSDETHGAGTKAGR</sequence>
<keyword evidence="1" id="KW-0732">Signal</keyword>
<evidence type="ECO:0000256" key="1">
    <source>
        <dbReference type="SAM" id="SignalP"/>
    </source>
</evidence>
<dbReference type="OrthoDB" id="5950779at2"/>
<gene>
    <name evidence="2" type="ORF">HY57_05590</name>
</gene>
<feature type="signal peptide" evidence="1">
    <location>
        <begin position="1"/>
        <end position="23"/>
    </location>
</feature>
<dbReference type="KEGG" id="dja:HY57_05590"/>
<accession>A0A075JXD4</accession>
<dbReference type="AlphaFoldDB" id="A0A075JXD4"/>
<evidence type="ECO:0000313" key="2">
    <source>
        <dbReference type="EMBL" id="AIF46771.1"/>
    </source>
</evidence>